<accession>A0AAE5TJ27</accession>
<evidence type="ECO:0000259" key="1">
    <source>
        <dbReference type="Pfam" id="PF13333"/>
    </source>
</evidence>
<dbReference type="Proteomes" id="UP000247594">
    <property type="component" value="Unassembled WGS sequence"/>
</dbReference>
<evidence type="ECO:0000313" key="3">
    <source>
        <dbReference type="Proteomes" id="UP000247594"/>
    </source>
</evidence>
<evidence type="ECO:0000313" key="2">
    <source>
        <dbReference type="EMBL" id="PXZ39887.1"/>
    </source>
</evidence>
<protein>
    <recommendedName>
        <fullName evidence="1">Integrase catalytic domain-containing protein</fullName>
    </recommendedName>
</protein>
<feature type="domain" description="Integrase catalytic" evidence="1">
    <location>
        <begin position="7"/>
        <end position="38"/>
    </location>
</feature>
<reference evidence="2 3" key="1">
    <citation type="submission" date="2018-06" db="EMBL/GenBank/DDBJ databases">
        <authorList>
            <person name="Teymurazov M."/>
            <person name="Kislichkina A."/>
            <person name="Abaymova A."/>
            <person name="Mukhina T."/>
            <person name="Mayskaya N."/>
            <person name="Svetoch E."/>
            <person name="Bogun A."/>
        </authorList>
    </citation>
    <scope>NUCLEOTIDE SEQUENCE [LARGE SCALE GENOMIC DNA]</scope>
    <source>
        <strain evidence="2 3">SCPM-O-B-8406</strain>
    </source>
</reference>
<gene>
    <name evidence="2" type="ORF">DM482_03935</name>
</gene>
<dbReference type="GO" id="GO:0015074">
    <property type="term" value="P:DNA integration"/>
    <property type="evidence" value="ECO:0007669"/>
    <property type="project" value="InterPro"/>
</dbReference>
<comment type="caution">
    <text evidence="2">The sequence shown here is derived from an EMBL/GenBank/DDBJ whole genome shotgun (WGS) entry which is preliminary data.</text>
</comment>
<dbReference type="AlphaFoldDB" id="A0AAE5TJ27"/>
<proteinExistence type="predicted"/>
<dbReference type="InterPro" id="IPR001584">
    <property type="entry name" value="Integrase_cat-core"/>
</dbReference>
<sequence length="46" mass="5356">MAIAVIESFFSIVKECFYPNRFANVAKLEVALYEYIRIITNYGNPH</sequence>
<dbReference type="Pfam" id="PF13333">
    <property type="entry name" value="rve_2"/>
    <property type="match status" value="1"/>
</dbReference>
<dbReference type="EMBL" id="QJPJ01000004">
    <property type="protein sequence ID" value="PXZ39887.1"/>
    <property type="molecule type" value="Genomic_DNA"/>
</dbReference>
<organism evidence="2 3">
    <name type="scientific">Avibacterium paragallinarum</name>
    <name type="common">Haemophilus gallinarum</name>
    <dbReference type="NCBI Taxonomy" id="728"/>
    <lineage>
        <taxon>Bacteria</taxon>
        <taxon>Pseudomonadati</taxon>
        <taxon>Pseudomonadota</taxon>
        <taxon>Gammaproteobacteria</taxon>
        <taxon>Pasteurellales</taxon>
        <taxon>Pasteurellaceae</taxon>
        <taxon>Avibacterium</taxon>
    </lineage>
</organism>
<name>A0AAE5TJ27_AVIPA</name>